<dbReference type="GO" id="GO:0005198">
    <property type="term" value="F:structural molecule activity"/>
    <property type="evidence" value="ECO:0007669"/>
    <property type="project" value="InterPro"/>
</dbReference>
<organism evidence="3 4">
    <name type="scientific">Papilio machaon</name>
    <name type="common">Old World swallowtail butterfly</name>
    <dbReference type="NCBI Taxonomy" id="76193"/>
    <lineage>
        <taxon>Eukaryota</taxon>
        <taxon>Metazoa</taxon>
        <taxon>Ecdysozoa</taxon>
        <taxon>Arthropoda</taxon>
        <taxon>Hexapoda</taxon>
        <taxon>Insecta</taxon>
        <taxon>Pterygota</taxon>
        <taxon>Neoptera</taxon>
        <taxon>Endopterygota</taxon>
        <taxon>Lepidoptera</taxon>
        <taxon>Glossata</taxon>
        <taxon>Ditrysia</taxon>
        <taxon>Papilionoidea</taxon>
        <taxon>Papilionidae</taxon>
        <taxon>Papilioninae</taxon>
        <taxon>Papilio</taxon>
    </lineage>
</organism>
<dbReference type="EMBL" id="KQ460130">
    <property type="protein sequence ID" value="KPJ17524.1"/>
    <property type="molecule type" value="Genomic_DNA"/>
</dbReference>
<name>A0A0N1IFW9_PAPMA</name>
<feature type="compositionally biased region" description="Polar residues" evidence="1">
    <location>
        <begin position="1"/>
        <end position="15"/>
    </location>
</feature>
<sequence length="411" mass="45138">MEQTPEESTPHTGNTLPGYKYLGPGNDLDLGEPTNELDKLAKEHDESYNEAQQEYDEAINEGKNEKEQKKIAQQKIKQADETFLKQVYQYTPTSKYDEAARIAALTGIGTKYLGERVLGTIYPRFRAHSKKTALMEGGLNMATTPNLIANGSSDSALSSLLSRRRPTGRRPSAPSFTSLQFQRPILQQARDQTGGGFFPPDEVLDQVMTLLGNTCSGFSVEFRGDAVEIDSVVSLDNVENLCIDSLIADKVGNGIGGGIVVSGEGVHSSEKELNIVLKTPTERSSYFGKASGKATLGIYIFYMAQKQTDSERIRQLLEDASTPELTPERDPYSDDGEYGSDQEFQPNYNDMSSSDVESTETRKIARNMMRTEFSGSSDTLVSDDDGLSRITVITVLPSGILFLLCVTTVRL</sequence>
<gene>
    <name evidence="3" type="ORF">RR48_01858</name>
</gene>
<feature type="domain" description="Phospholipase A2-like" evidence="2">
    <location>
        <begin position="13"/>
        <end position="55"/>
    </location>
</feature>
<dbReference type="Pfam" id="PF08398">
    <property type="entry name" value="Phospholip_A2_4"/>
    <property type="match status" value="1"/>
</dbReference>
<feature type="region of interest" description="Disordered" evidence="1">
    <location>
        <begin position="1"/>
        <end position="66"/>
    </location>
</feature>
<evidence type="ECO:0000259" key="2">
    <source>
        <dbReference type="Pfam" id="PF08398"/>
    </source>
</evidence>
<evidence type="ECO:0000256" key="1">
    <source>
        <dbReference type="SAM" id="MobiDB-lite"/>
    </source>
</evidence>
<dbReference type="InterPro" id="IPR013607">
    <property type="entry name" value="Phospholipase_A2-like"/>
</dbReference>
<feature type="region of interest" description="Disordered" evidence="1">
    <location>
        <begin position="318"/>
        <end position="361"/>
    </location>
</feature>
<accession>A0A0N1IFW9</accession>
<feature type="compositionally biased region" description="Basic and acidic residues" evidence="1">
    <location>
        <begin position="36"/>
        <end position="47"/>
    </location>
</feature>
<evidence type="ECO:0000313" key="4">
    <source>
        <dbReference type="Proteomes" id="UP000053240"/>
    </source>
</evidence>
<protein>
    <submittedName>
        <fullName evidence="3">Capsid protein VP1</fullName>
    </submittedName>
</protein>
<keyword evidence="4" id="KW-1185">Reference proteome</keyword>
<dbReference type="InParanoid" id="A0A0N1IFW9"/>
<dbReference type="AlphaFoldDB" id="A0A0N1IFW9"/>
<proteinExistence type="predicted"/>
<evidence type="ECO:0000313" key="3">
    <source>
        <dbReference type="EMBL" id="KPJ17524.1"/>
    </source>
</evidence>
<feature type="compositionally biased region" description="Polar residues" evidence="1">
    <location>
        <begin position="342"/>
        <end position="356"/>
    </location>
</feature>
<dbReference type="Proteomes" id="UP000053240">
    <property type="component" value="Unassembled WGS sequence"/>
</dbReference>
<reference evidence="3 4" key="1">
    <citation type="journal article" date="2015" name="Nat. Commun.">
        <title>Outbred genome sequencing and CRISPR/Cas9 gene editing in butterflies.</title>
        <authorList>
            <person name="Li X."/>
            <person name="Fan D."/>
            <person name="Zhang W."/>
            <person name="Liu G."/>
            <person name="Zhang L."/>
            <person name="Zhao L."/>
            <person name="Fang X."/>
            <person name="Chen L."/>
            <person name="Dong Y."/>
            <person name="Chen Y."/>
            <person name="Ding Y."/>
            <person name="Zhao R."/>
            <person name="Feng M."/>
            <person name="Zhu Y."/>
            <person name="Feng Y."/>
            <person name="Jiang X."/>
            <person name="Zhu D."/>
            <person name="Xiang H."/>
            <person name="Feng X."/>
            <person name="Li S."/>
            <person name="Wang J."/>
            <person name="Zhang G."/>
            <person name="Kronforst M.R."/>
            <person name="Wang W."/>
        </authorList>
    </citation>
    <scope>NUCLEOTIDE SEQUENCE [LARGE SCALE GENOMIC DNA]</scope>
    <source>
        <strain evidence="3">Ya'a_city_454_Pm</strain>
        <tissue evidence="3">Whole body</tissue>
    </source>
</reference>